<dbReference type="WBParaSite" id="Pan_g2779.t1">
    <property type="protein sequence ID" value="Pan_g2779.t1"/>
    <property type="gene ID" value="Pan_g2779"/>
</dbReference>
<feature type="compositionally biased region" description="Basic and acidic residues" evidence="1">
    <location>
        <begin position="243"/>
        <end position="252"/>
    </location>
</feature>
<accession>A0A7E4VV52</accession>
<dbReference type="PROSITE" id="PS51421">
    <property type="entry name" value="RAS"/>
    <property type="match status" value="1"/>
</dbReference>
<keyword evidence="2" id="KW-1185">Reference proteome</keyword>
<dbReference type="Proteomes" id="UP000492821">
    <property type="component" value="Unassembled WGS sequence"/>
</dbReference>
<evidence type="ECO:0000256" key="1">
    <source>
        <dbReference type="SAM" id="MobiDB-lite"/>
    </source>
</evidence>
<dbReference type="AlphaFoldDB" id="A0A7E4VV52"/>
<dbReference type="GO" id="GO:0005525">
    <property type="term" value="F:GTP binding"/>
    <property type="evidence" value="ECO:0007669"/>
    <property type="project" value="InterPro"/>
</dbReference>
<protein>
    <submittedName>
        <fullName evidence="3">HGTP_anticodon domain-containing protein</fullName>
    </submittedName>
</protein>
<reference evidence="3" key="2">
    <citation type="submission" date="2020-10" db="UniProtKB">
        <authorList>
            <consortium name="WormBaseParasite"/>
        </authorList>
    </citation>
    <scope>IDENTIFICATION</scope>
</reference>
<dbReference type="GO" id="GO:0003924">
    <property type="term" value="F:GTPase activity"/>
    <property type="evidence" value="ECO:0007669"/>
    <property type="project" value="InterPro"/>
</dbReference>
<reference evidence="2" key="1">
    <citation type="journal article" date="2013" name="Genetics">
        <title>The draft genome and transcriptome of Panagrellus redivivus are shaped by the harsh demands of a free-living lifestyle.</title>
        <authorList>
            <person name="Srinivasan J."/>
            <person name="Dillman A.R."/>
            <person name="Macchietto M.G."/>
            <person name="Heikkinen L."/>
            <person name="Lakso M."/>
            <person name="Fracchia K.M."/>
            <person name="Antoshechkin I."/>
            <person name="Mortazavi A."/>
            <person name="Wong G."/>
            <person name="Sternberg P.W."/>
        </authorList>
    </citation>
    <scope>NUCLEOTIDE SEQUENCE [LARGE SCALE GENOMIC DNA]</scope>
    <source>
        <strain evidence="2">MT8872</strain>
    </source>
</reference>
<feature type="region of interest" description="Disordered" evidence="1">
    <location>
        <begin position="231"/>
        <end position="300"/>
    </location>
</feature>
<evidence type="ECO:0000313" key="2">
    <source>
        <dbReference type="Proteomes" id="UP000492821"/>
    </source>
</evidence>
<evidence type="ECO:0000313" key="3">
    <source>
        <dbReference type="WBParaSite" id="Pan_g2779.t1"/>
    </source>
</evidence>
<feature type="region of interest" description="Disordered" evidence="1">
    <location>
        <begin position="143"/>
        <end position="166"/>
    </location>
</feature>
<dbReference type="InterPro" id="IPR001806">
    <property type="entry name" value="Small_GTPase"/>
</dbReference>
<sequence length="313" mass="34985">MTAESQIDKKNEVPKVVEYRLLFLGSHHKASLFDKLCSAVDRFERHPQYKDIWYLETVVDDVPCMIELNDPGMAHTGAREMSIRKADAAILCYSCLSVGSFHELSSIADDFKAGKKNGKSKATQSRPKPIKLICNEDEVVEDDLDGDQCSSEGYESGEDMSKLRRRRRSMEKIVEAHDNERITDEQGEDMAKLFGPDCEFISISVSKFTTVGARTLIEDLIRSVNYLNPNKLKPLQKGRRSKSKDPKRRESMSNHNSVTSSSSSSDGFSTTTIVEPYDAPSVPNLPSNPPSPTKVKDKFKKRAHAVSSVCTIS</sequence>
<organism evidence="2 3">
    <name type="scientific">Panagrellus redivivus</name>
    <name type="common">Microworm</name>
    <dbReference type="NCBI Taxonomy" id="6233"/>
    <lineage>
        <taxon>Eukaryota</taxon>
        <taxon>Metazoa</taxon>
        <taxon>Ecdysozoa</taxon>
        <taxon>Nematoda</taxon>
        <taxon>Chromadorea</taxon>
        <taxon>Rhabditida</taxon>
        <taxon>Tylenchina</taxon>
        <taxon>Panagrolaimomorpha</taxon>
        <taxon>Panagrolaimoidea</taxon>
        <taxon>Panagrolaimidae</taxon>
        <taxon>Panagrellus</taxon>
    </lineage>
</organism>
<dbReference type="Gene3D" id="3.40.50.300">
    <property type="entry name" value="P-loop containing nucleotide triphosphate hydrolases"/>
    <property type="match status" value="1"/>
</dbReference>
<feature type="compositionally biased region" description="Low complexity" evidence="1">
    <location>
        <begin position="253"/>
        <end position="272"/>
    </location>
</feature>
<proteinExistence type="predicted"/>
<dbReference type="InterPro" id="IPR027417">
    <property type="entry name" value="P-loop_NTPase"/>
</dbReference>
<name>A0A7E4VV52_PANRE</name>